<dbReference type="EMBL" id="MU157848">
    <property type="protein sequence ID" value="KAF9529135.1"/>
    <property type="molecule type" value="Genomic_DNA"/>
</dbReference>
<name>A0A9P6EHR0_9AGAR</name>
<evidence type="ECO:0000256" key="1">
    <source>
        <dbReference type="SAM" id="MobiDB-lite"/>
    </source>
</evidence>
<comment type="caution">
    <text evidence="2">The sequence shown here is derived from an EMBL/GenBank/DDBJ whole genome shotgun (WGS) entry which is preliminary data.</text>
</comment>
<reference evidence="2" key="1">
    <citation type="submission" date="2020-11" db="EMBL/GenBank/DDBJ databases">
        <authorList>
            <consortium name="DOE Joint Genome Institute"/>
            <person name="Ahrendt S."/>
            <person name="Riley R."/>
            <person name="Andreopoulos W."/>
            <person name="Labutti K."/>
            <person name="Pangilinan J."/>
            <person name="Ruiz-Duenas F.J."/>
            <person name="Barrasa J.M."/>
            <person name="Sanchez-Garcia M."/>
            <person name="Camarero S."/>
            <person name="Miyauchi S."/>
            <person name="Serrano A."/>
            <person name="Linde D."/>
            <person name="Babiker R."/>
            <person name="Drula E."/>
            <person name="Ayuso-Fernandez I."/>
            <person name="Pacheco R."/>
            <person name="Padilla G."/>
            <person name="Ferreira P."/>
            <person name="Barriuso J."/>
            <person name="Kellner H."/>
            <person name="Castanera R."/>
            <person name="Alfaro M."/>
            <person name="Ramirez L."/>
            <person name="Pisabarro A.G."/>
            <person name="Kuo A."/>
            <person name="Tritt A."/>
            <person name="Lipzen A."/>
            <person name="He G."/>
            <person name="Yan M."/>
            <person name="Ng V."/>
            <person name="Cullen D."/>
            <person name="Martin F."/>
            <person name="Rosso M.-N."/>
            <person name="Henrissat B."/>
            <person name="Hibbett D."/>
            <person name="Martinez A.T."/>
            <person name="Grigoriev I.V."/>
        </authorList>
    </citation>
    <scope>NUCLEOTIDE SEQUENCE</scope>
    <source>
        <strain evidence="2">CBS 506.95</strain>
    </source>
</reference>
<proteinExistence type="predicted"/>
<dbReference type="Proteomes" id="UP000807306">
    <property type="component" value="Unassembled WGS sequence"/>
</dbReference>
<dbReference type="OrthoDB" id="3067876at2759"/>
<sequence>MTGAQYGSSKPSFETTEQSAHLLSFASMTIHGIGSYDKTTNLSGKFKRSLSFPAPVHTKYLYDATIPEIIWSPLPPPTSGHLELQLENKFGEGTSGVSYAASVKSSTALDMPKRICVKWAKGEHCRTLARDAWFYEQLHRSGNCEGVITPRCYGFFTMKFEDLLKGIVGFGDDSDTEPDEDADERVLFKPWENLNSDEESLLPDDASDGYTLCEKNFCDDADLKADSMWAWWSQRKGSKKLIAVLLLEELGSGYPSGTVDKASLDDIREIATDLGHTGIQHYDLRSVNVLRSLGAQNGDKDDLDGDNPFKHSSLANEQNHRKREGYCERHQKVHVWRLIDFDRATKTIFQESHPEEQKACLEQGKLVGNEYFMGTLKPWIFPYLY</sequence>
<accession>A0A9P6EHR0</accession>
<dbReference type="AlphaFoldDB" id="A0A9P6EHR0"/>
<feature type="region of interest" description="Disordered" evidence="1">
    <location>
        <begin position="298"/>
        <end position="323"/>
    </location>
</feature>
<gene>
    <name evidence="2" type="ORF">CPB83DRAFT_853291</name>
</gene>
<organism evidence="2 3">
    <name type="scientific">Crepidotus variabilis</name>
    <dbReference type="NCBI Taxonomy" id="179855"/>
    <lineage>
        <taxon>Eukaryota</taxon>
        <taxon>Fungi</taxon>
        <taxon>Dikarya</taxon>
        <taxon>Basidiomycota</taxon>
        <taxon>Agaricomycotina</taxon>
        <taxon>Agaricomycetes</taxon>
        <taxon>Agaricomycetidae</taxon>
        <taxon>Agaricales</taxon>
        <taxon>Agaricineae</taxon>
        <taxon>Crepidotaceae</taxon>
        <taxon>Crepidotus</taxon>
    </lineage>
</organism>
<evidence type="ECO:0008006" key="4">
    <source>
        <dbReference type="Google" id="ProtNLM"/>
    </source>
</evidence>
<protein>
    <recommendedName>
        <fullName evidence="4">Protein kinase domain-containing protein</fullName>
    </recommendedName>
</protein>
<evidence type="ECO:0000313" key="2">
    <source>
        <dbReference type="EMBL" id="KAF9529135.1"/>
    </source>
</evidence>
<evidence type="ECO:0000313" key="3">
    <source>
        <dbReference type="Proteomes" id="UP000807306"/>
    </source>
</evidence>
<keyword evidence="3" id="KW-1185">Reference proteome</keyword>